<dbReference type="EMBL" id="MT418680">
    <property type="protein sequence ID" value="QKF94805.1"/>
    <property type="molecule type" value="Genomic_DNA"/>
</dbReference>
<sequence length="146" mass="17462">MSSSVGQQFNTVTVSYYSEDDFDESEHFAEYHYYEDYDSNKIYQKTQFEYDYGHGKHIYSYALHRLISYEDQDNELNYVVAEEELNEDESKQLEKYCQCRVCTSKWYDIGAYFTCRCCIGCLKSPFPQQYQINAARKYMVTNNILE</sequence>
<evidence type="ECO:0000313" key="2">
    <source>
        <dbReference type="Proteomes" id="UP001162001"/>
    </source>
</evidence>
<gene>
    <name evidence="1" type="ORF">Fadolivirus_1_1347</name>
</gene>
<proteinExistence type="predicted"/>
<evidence type="ECO:0000313" key="1">
    <source>
        <dbReference type="EMBL" id="QKF94805.1"/>
    </source>
</evidence>
<accession>A0A7D3QV79</accession>
<protein>
    <submittedName>
        <fullName evidence="1">Uncharacterized protein</fullName>
    </submittedName>
</protein>
<keyword evidence="2" id="KW-1185">Reference proteome</keyword>
<organism evidence="1 2">
    <name type="scientific">Fadolivirus FV1/VV64</name>
    <dbReference type="NCBI Taxonomy" id="3070911"/>
    <lineage>
        <taxon>Viruses</taxon>
        <taxon>Varidnaviria</taxon>
        <taxon>Bamfordvirae</taxon>
        <taxon>Nucleocytoviricota</taxon>
        <taxon>Megaviricetes</taxon>
        <taxon>Imitervirales</taxon>
        <taxon>Mimiviridae</taxon>
        <taxon>Klosneuvirinae</taxon>
        <taxon>Fadolivirus</taxon>
        <taxon>Fadolivirus algeromassiliense</taxon>
    </lineage>
</organism>
<name>A0A7D3QV79_9VIRU</name>
<reference evidence="1 2" key="1">
    <citation type="submission" date="2020-04" db="EMBL/GenBank/DDBJ databases">
        <title>Advantages and limits of metagenomic assembly and binning of a giant virus.</title>
        <authorList>
            <person name="Schulz F."/>
            <person name="Andreani J."/>
            <person name="Francis R."/>
            <person name="Boudjemaa H."/>
            <person name="Bou Khalil J.Y."/>
            <person name="Lee J."/>
            <person name="La Scola B."/>
            <person name="Woyke T."/>
        </authorList>
    </citation>
    <scope>NUCLEOTIDE SEQUENCE [LARGE SCALE GENOMIC DNA]</scope>
    <source>
        <strain evidence="1 2">FV1/VV64</strain>
    </source>
</reference>
<dbReference type="Proteomes" id="UP001162001">
    <property type="component" value="Segment"/>
</dbReference>